<dbReference type="AlphaFoldDB" id="A0A511Y600"/>
<evidence type="ECO:0000313" key="2">
    <source>
        <dbReference type="Proteomes" id="UP000321150"/>
    </source>
</evidence>
<organism evidence="1 2">
    <name type="scientific">Chryseobacterium lathyri</name>
    <dbReference type="NCBI Taxonomy" id="395933"/>
    <lineage>
        <taxon>Bacteria</taxon>
        <taxon>Pseudomonadati</taxon>
        <taxon>Bacteroidota</taxon>
        <taxon>Flavobacteriia</taxon>
        <taxon>Flavobacteriales</taxon>
        <taxon>Weeksellaceae</taxon>
        <taxon>Chryseobacterium group</taxon>
        <taxon>Chryseobacterium</taxon>
    </lineage>
</organism>
<evidence type="ECO:0000313" key="1">
    <source>
        <dbReference type="EMBL" id="GEN70585.1"/>
    </source>
</evidence>
<dbReference type="Proteomes" id="UP000321150">
    <property type="component" value="Unassembled WGS sequence"/>
</dbReference>
<dbReference type="EMBL" id="BJYI01000002">
    <property type="protein sequence ID" value="GEN70585.1"/>
    <property type="molecule type" value="Genomic_DNA"/>
</dbReference>
<accession>A0A511Y600</accession>
<proteinExistence type="predicted"/>
<reference evidence="1 2" key="1">
    <citation type="submission" date="2019-07" db="EMBL/GenBank/DDBJ databases">
        <title>Whole genome shotgun sequence of Chryseobacterium lathyri NBRC 105250.</title>
        <authorList>
            <person name="Hosoyama A."/>
            <person name="Uohara A."/>
            <person name="Ohji S."/>
            <person name="Ichikawa N."/>
        </authorList>
    </citation>
    <scope>NUCLEOTIDE SEQUENCE [LARGE SCALE GENOMIC DNA]</scope>
    <source>
        <strain evidence="1 2">NBRC 105250</strain>
    </source>
</reference>
<comment type="caution">
    <text evidence="1">The sequence shown here is derived from an EMBL/GenBank/DDBJ whole genome shotgun (WGS) entry which is preliminary data.</text>
</comment>
<gene>
    <name evidence="1" type="ORF">CLA01_06570</name>
</gene>
<sequence>MIEIRYFACKCTVWDGVKNDKPHVRAYMATQILTKKLFNYEKIKWYEELFFIGKQKTEKFTVDSRRR</sequence>
<name>A0A511Y600_9FLAO</name>
<protein>
    <submittedName>
        <fullName evidence="1">Uncharacterized protein</fullName>
    </submittedName>
</protein>